<dbReference type="SUPFAM" id="SSF56059">
    <property type="entry name" value="Glutathione synthetase ATP-binding domain-like"/>
    <property type="match status" value="1"/>
</dbReference>
<gene>
    <name evidence="1" type="primary">gt2</name>
</gene>
<sequence length="284" mass="32936">MDLLLNFAKIIPLHVRLKLFYFLKFKRLLSLKNPKLLSEKIQKRKLNIIGVYSELADKIKVKQYVSKKIGAKHVIENIGIYRDINEVDFAQLPKSFVIKTNFGSGSAHIEIVRDKKNIVWDDIVKKFEKAMASEGYIGSILGETQYDSIERQLLIEKYMFNQVGDVIDLPDYKFHLFNGGEDGFLQVDHSRFTAHKRNIYSLDFKLLDAELMYPSGKFDLPDENECRELLNCAKALAKPFDYVRVDLYYVDKKIYFGEMTFTPGSGFESFSPTKYDAVFGAMWK</sequence>
<dbReference type="AlphaFoldDB" id="A0A346ACJ5"/>
<reference evidence="1" key="1">
    <citation type="submission" date="2018-06" db="EMBL/GenBank/DDBJ databases">
        <title>Genetic diversity of the Aeromonas Hydrophila O antigens and development of a suspension array for serotype detection.</title>
        <authorList>
            <person name="Cao H."/>
            <person name="Liu B."/>
        </authorList>
    </citation>
    <scope>NUCLEOTIDE SEQUENCE</scope>
    <source>
        <strain evidence="1">G5183</strain>
    </source>
</reference>
<accession>A0A346ACJ5</accession>
<name>A0A346ACJ5_AERHY</name>
<keyword evidence="1" id="KW-0808">Transferase</keyword>
<dbReference type="InterPro" id="IPR029465">
    <property type="entry name" value="ATPgrasp_TupA"/>
</dbReference>
<dbReference type="GO" id="GO:0016740">
    <property type="term" value="F:transferase activity"/>
    <property type="evidence" value="ECO:0007669"/>
    <property type="project" value="UniProtKB-KW"/>
</dbReference>
<dbReference type="Pfam" id="PF14305">
    <property type="entry name" value="ATPgrasp_TupA"/>
    <property type="match status" value="1"/>
</dbReference>
<organism evidence="1">
    <name type="scientific">Aeromonas hydrophila</name>
    <dbReference type="NCBI Taxonomy" id="644"/>
    <lineage>
        <taxon>Bacteria</taxon>
        <taxon>Pseudomonadati</taxon>
        <taxon>Pseudomonadota</taxon>
        <taxon>Gammaproteobacteria</taxon>
        <taxon>Aeromonadales</taxon>
        <taxon>Aeromonadaceae</taxon>
        <taxon>Aeromonas</taxon>
    </lineage>
</organism>
<evidence type="ECO:0000313" key="1">
    <source>
        <dbReference type="EMBL" id="AXL04957.1"/>
    </source>
</evidence>
<protein>
    <submittedName>
        <fullName evidence="1">Glycosyltransferase</fullName>
    </submittedName>
</protein>
<proteinExistence type="predicted"/>
<dbReference type="EMBL" id="MH449679">
    <property type="protein sequence ID" value="AXL04957.1"/>
    <property type="molecule type" value="Genomic_DNA"/>
</dbReference>